<keyword evidence="1" id="KW-0175">Coiled coil</keyword>
<dbReference type="VEuPathDB" id="MicrosporidiaDB:NBO_1209gi001"/>
<organism evidence="2 3">
    <name type="scientific">Nosema bombycis (strain CQ1 / CVCC 102059)</name>
    <name type="common">Microsporidian parasite</name>
    <name type="synonym">Pebrine of silkworm</name>
    <dbReference type="NCBI Taxonomy" id="578461"/>
    <lineage>
        <taxon>Eukaryota</taxon>
        <taxon>Fungi</taxon>
        <taxon>Fungi incertae sedis</taxon>
        <taxon>Microsporidia</taxon>
        <taxon>Nosematidae</taxon>
        <taxon>Nosema</taxon>
    </lineage>
</organism>
<name>R0KLD0_NOSB1</name>
<keyword evidence="3" id="KW-1185">Reference proteome</keyword>
<evidence type="ECO:0000313" key="3">
    <source>
        <dbReference type="Proteomes" id="UP000016927"/>
    </source>
</evidence>
<accession>R0KLD0</accession>
<dbReference type="OrthoDB" id="995477at2759"/>
<gene>
    <name evidence="2" type="ORF">NBO_1209gi001</name>
</gene>
<reference evidence="2 3" key="1">
    <citation type="journal article" date="2013" name="BMC Genomics">
        <title>Comparative genomics of parasitic silkworm microsporidia reveal an association between genome expansion and host adaptation.</title>
        <authorList>
            <person name="Pan G."/>
            <person name="Xu J."/>
            <person name="Li T."/>
            <person name="Xia Q."/>
            <person name="Liu S.L."/>
            <person name="Zhang G."/>
            <person name="Li S."/>
            <person name="Li C."/>
            <person name="Liu H."/>
            <person name="Yang L."/>
            <person name="Liu T."/>
            <person name="Zhang X."/>
            <person name="Wu Z."/>
            <person name="Fan W."/>
            <person name="Dang X."/>
            <person name="Xiang H."/>
            <person name="Tao M."/>
            <person name="Li Y."/>
            <person name="Hu J."/>
            <person name="Li Z."/>
            <person name="Lin L."/>
            <person name="Luo J."/>
            <person name="Geng L."/>
            <person name="Wang L."/>
            <person name="Long M."/>
            <person name="Wan Y."/>
            <person name="He N."/>
            <person name="Zhang Z."/>
            <person name="Lu C."/>
            <person name="Keeling P.J."/>
            <person name="Wang J."/>
            <person name="Xiang Z."/>
            <person name="Zhou Z."/>
        </authorList>
    </citation>
    <scope>NUCLEOTIDE SEQUENCE [LARGE SCALE GENOMIC DNA]</scope>
    <source>
        <strain evidence="3">CQ1 / CVCC 102059</strain>
    </source>
</reference>
<sequence>MILVKKTLKKVKEIEQHKNFYEKEEDALKKVGEDGDYIKYGFYFPEEYPGKLCFVFGNRGNIHKEYLGVYDVMTYKGQEYETLDDFLLYRKRM</sequence>
<evidence type="ECO:0000313" key="2">
    <source>
        <dbReference type="EMBL" id="EOB11411.1"/>
    </source>
</evidence>
<feature type="coiled-coil region" evidence="1">
    <location>
        <begin position="4"/>
        <end position="31"/>
    </location>
</feature>
<dbReference type="InterPro" id="IPR036860">
    <property type="entry name" value="SH2_dom_sf"/>
</dbReference>
<dbReference type="EMBL" id="KB910116">
    <property type="protein sequence ID" value="EOB11411.1"/>
    <property type="molecule type" value="Genomic_DNA"/>
</dbReference>
<dbReference type="AlphaFoldDB" id="R0KLD0"/>
<dbReference type="Proteomes" id="UP000016927">
    <property type="component" value="Unassembled WGS sequence"/>
</dbReference>
<protein>
    <submittedName>
        <fullName evidence="2">Chromatin structure modulator</fullName>
    </submittedName>
</protein>
<dbReference type="HOGENOM" id="CLU_2400236_0_0_1"/>
<evidence type="ECO:0000256" key="1">
    <source>
        <dbReference type="SAM" id="Coils"/>
    </source>
</evidence>
<proteinExistence type="predicted"/>
<dbReference type="Gene3D" id="3.30.505.10">
    <property type="entry name" value="SH2 domain"/>
    <property type="match status" value="1"/>
</dbReference>